<dbReference type="RefSeq" id="WP_338057696.1">
    <property type="nucleotide sequence ID" value="NZ_CP095474.1"/>
</dbReference>
<reference evidence="3" key="1">
    <citation type="submission" date="2022-04" db="EMBL/GenBank/DDBJ databases">
        <title>Systematic whole-genome sequencing reveals an unexpected diversity among actinomycetoma pathogens and provides insights into their antibacterial susceptibilities.</title>
        <authorList>
            <person name="Watson A.K."/>
            <person name="Kepplinger B."/>
            <person name="Bakhiet S.M."/>
            <person name="Mhmoud N.A."/>
            <person name="Chapman J."/>
            <person name="Allenby N."/>
            <person name="Mickiewicz K."/>
            <person name="Goodfellow M."/>
            <person name="Fahal A.H."/>
            <person name="Errington J."/>
        </authorList>
    </citation>
    <scope>NUCLEOTIDE SEQUENCE</scope>
    <source>
        <strain evidence="3">SD 504</strain>
    </source>
</reference>
<dbReference type="InterPro" id="IPR029016">
    <property type="entry name" value="GAF-like_dom_sf"/>
</dbReference>
<organism evidence="3 4">
    <name type="scientific">Streptomyces sudanensis</name>
    <dbReference type="NCBI Taxonomy" id="436397"/>
    <lineage>
        <taxon>Bacteria</taxon>
        <taxon>Bacillati</taxon>
        <taxon>Actinomycetota</taxon>
        <taxon>Actinomycetes</taxon>
        <taxon>Kitasatosporales</taxon>
        <taxon>Streptomycetaceae</taxon>
        <taxon>Streptomyces</taxon>
    </lineage>
</organism>
<evidence type="ECO:0000256" key="1">
    <source>
        <dbReference type="SAM" id="MobiDB-lite"/>
    </source>
</evidence>
<protein>
    <submittedName>
        <fullName evidence="3">Protein phosphatase</fullName>
    </submittedName>
</protein>
<accession>A0ABY4TJ15</accession>
<dbReference type="Pfam" id="PF01590">
    <property type="entry name" value="GAF"/>
    <property type="match status" value="1"/>
</dbReference>
<sequence>MRAEIQASWERSHLLGIDVEGAALPIESDLDPDSRLVRAAAPVLDRLWARFSGLPVTVTLADPRANIVDRFGDPVGLDLMDEASLVRGANVDERFMGTSSVSMVLSTRAPFVVVGHEHFLHNLKTLTCMAAPVRDPLGGTVQGVVNLSVPEGMAKPGMALMLQDATDLIAERLLELGTARERALMASLRAGGRDENTGLLHVGTGELAGYGGAAPLLDRRERSALLDAAVDLIGSSEQSSAEVVLADGRIAALRRKRLRHGDAEGAAVEVTFRGPHPTARGGLVVPGRTPPAG</sequence>
<dbReference type="Gene3D" id="3.30.450.40">
    <property type="match status" value="1"/>
</dbReference>
<dbReference type="Proteomes" id="UP001056383">
    <property type="component" value="Chromosome"/>
</dbReference>
<evidence type="ECO:0000313" key="3">
    <source>
        <dbReference type="EMBL" id="URN17641.1"/>
    </source>
</evidence>
<keyword evidence="4" id="KW-1185">Reference proteome</keyword>
<proteinExistence type="predicted"/>
<feature type="region of interest" description="Disordered" evidence="1">
    <location>
        <begin position="273"/>
        <end position="293"/>
    </location>
</feature>
<dbReference type="EMBL" id="CP095474">
    <property type="protein sequence ID" value="URN17641.1"/>
    <property type="molecule type" value="Genomic_DNA"/>
</dbReference>
<evidence type="ECO:0000259" key="2">
    <source>
        <dbReference type="Pfam" id="PF01590"/>
    </source>
</evidence>
<name>A0ABY4TJ15_9ACTN</name>
<dbReference type="InterPro" id="IPR003018">
    <property type="entry name" value="GAF"/>
</dbReference>
<feature type="domain" description="GAF" evidence="2">
    <location>
        <begin position="79"/>
        <end position="152"/>
    </location>
</feature>
<evidence type="ECO:0000313" key="4">
    <source>
        <dbReference type="Proteomes" id="UP001056383"/>
    </source>
</evidence>
<gene>
    <name evidence="3" type="ORF">MW084_18735</name>
</gene>
<feature type="non-terminal residue" evidence="3">
    <location>
        <position position="293"/>
    </location>
</feature>